<organism evidence="2">
    <name type="scientific">Helcococcus kunzii</name>
    <dbReference type="NCBI Taxonomy" id="40091"/>
    <lineage>
        <taxon>Bacteria</taxon>
        <taxon>Bacillati</taxon>
        <taxon>Bacillota</taxon>
        <taxon>Tissierellia</taxon>
        <taxon>Tissierellales</taxon>
        <taxon>Peptoniphilaceae</taxon>
        <taxon>Helcococcus</taxon>
    </lineage>
</organism>
<accession>A0A1B2JLB8</accession>
<sequence length="96" mass="11554">MKKLEQIRQESKVIKDKINDTEERLRQLKNQEQKILNQDIVKIRKERTHRLITRGAILESLVENAEELTDEEIKILLEEATKTKEFKEILKIMREN</sequence>
<evidence type="ECO:0000256" key="1">
    <source>
        <dbReference type="SAM" id="Coils"/>
    </source>
</evidence>
<proteinExistence type="predicted"/>
<dbReference type="InterPro" id="IPR024215">
    <property type="entry name" value="DUF3847"/>
</dbReference>
<name>A0A1B2JLB8_9FIRM</name>
<reference evidence="2" key="1">
    <citation type="journal article" date="2016" name="J. Antimicrob. Chemother.">
        <title>Novel chromosome-encoded erm(47) determinant responsible for constitutive MLSB resistance in Helcococcus kunzii.</title>
        <authorList>
            <person name="Guerin F."/>
            <person name="Isnard C."/>
            <person name="Bucquet F."/>
            <person name="Fines-Guyon M."/>
            <person name="Giard J.C."/>
            <person name="Burrus V."/>
            <person name="Cattoir V."/>
        </authorList>
    </citation>
    <scope>NUCLEOTIDE SEQUENCE</scope>
    <source>
        <strain evidence="2">UCN99</strain>
    </source>
</reference>
<evidence type="ECO:0008006" key="3">
    <source>
        <dbReference type="Google" id="ProtNLM"/>
    </source>
</evidence>
<keyword evidence="1" id="KW-0175">Coiled coil</keyword>
<dbReference type="AlphaFoldDB" id="A0A1B2JLB8"/>
<feature type="coiled-coil region" evidence="1">
    <location>
        <begin position="4"/>
        <end position="38"/>
    </location>
</feature>
<dbReference type="EMBL" id="KU612222">
    <property type="protein sequence ID" value="ANZ79432.1"/>
    <property type="molecule type" value="Genomic_DNA"/>
</dbReference>
<protein>
    <recommendedName>
        <fullName evidence="3">DUF3847 domain-containing protein</fullName>
    </recommendedName>
</protein>
<dbReference type="Pfam" id="PF12958">
    <property type="entry name" value="DUF3847"/>
    <property type="match status" value="1"/>
</dbReference>
<evidence type="ECO:0000313" key="2">
    <source>
        <dbReference type="EMBL" id="ANZ79432.1"/>
    </source>
</evidence>